<dbReference type="InterPro" id="IPR020904">
    <property type="entry name" value="Sc_DH/Rdtase_CS"/>
</dbReference>
<dbReference type="NCBIfam" id="NF005559">
    <property type="entry name" value="PRK07231.1"/>
    <property type="match status" value="1"/>
</dbReference>
<dbReference type="Gene3D" id="3.40.50.720">
    <property type="entry name" value="NAD(P)-binding Rossmann-like Domain"/>
    <property type="match status" value="1"/>
</dbReference>
<dbReference type="InterPro" id="IPR036291">
    <property type="entry name" value="NAD(P)-bd_dom_sf"/>
</dbReference>
<dbReference type="Pfam" id="PF13561">
    <property type="entry name" value="adh_short_C2"/>
    <property type="match status" value="1"/>
</dbReference>
<organism evidence="3 4">
    <name type="scientific">Alkalicoccobacillus murimartini</name>
    <dbReference type="NCBI Taxonomy" id="171685"/>
    <lineage>
        <taxon>Bacteria</taxon>
        <taxon>Bacillati</taxon>
        <taxon>Bacillota</taxon>
        <taxon>Bacilli</taxon>
        <taxon>Bacillales</taxon>
        <taxon>Bacillaceae</taxon>
        <taxon>Alkalicoccobacillus</taxon>
    </lineage>
</organism>
<keyword evidence="4" id="KW-1185">Reference proteome</keyword>
<dbReference type="InterPro" id="IPR002347">
    <property type="entry name" value="SDR_fam"/>
</dbReference>
<dbReference type="PANTHER" id="PTHR24321:SF8">
    <property type="entry name" value="ESTRADIOL 17-BETA-DEHYDROGENASE 8-RELATED"/>
    <property type="match status" value="1"/>
</dbReference>
<comment type="caution">
    <text evidence="3">The sequence shown here is derived from an EMBL/GenBank/DDBJ whole genome shotgun (WGS) entry which is preliminary data.</text>
</comment>
<reference evidence="3 4" key="1">
    <citation type="submission" date="2023-07" db="EMBL/GenBank/DDBJ databases">
        <title>Genomic Encyclopedia of Type Strains, Phase IV (KMG-IV): sequencing the most valuable type-strain genomes for metagenomic binning, comparative biology and taxonomic classification.</title>
        <authorList>
            <person name="Goeker M."/>
        </authorList>
    </citation>
    <scope>NUCLEOTIDE SEQUENCE [LARGE SCALE GENOMIC DNA]</scope>
    <source>
        <strain evidence="3 4">DSM 19154</strain>
    </source>
</reference>
<sequence>MTFHNKVVLITGAAGGIGIAAAKKFAREGAKLTLVDLKLDVLKKAAEGIDIEASDLLLLDGNVGKEEDVEAFVSQTKEKYGRIDVFINNAGINGEFKNLVDQTTENFEMVMNVNLKGVFYGLKHVMRVMNEQKSGAIVNTASNGGLLGAPGMGLYVASKHGVIGLTKTAALEGAPNNIRVNAVAPSGVDTQMMRSIESNAEQTGAKDPRKQFEASVPLNRYATSEEIANLMAFLASDDAAFISGTYYRIDGGQGATSV</sequence>
<dbReference type="PRINTS" id="PR00081">
    <property type="entry name" value="GDHRDH"/>
</dbReference>
<dbReference type="SUPFAM" id="SSF51735">
    <property type="entry name" value="NAD(P)-binding Rossmann-fold domains"/>
    <property type="match status" value="1"/>
</dbReference>
<evidence type="ECO:0000256" key="2">
    <source>
        <dbReference type="ARBA" id="ARBA00023002"/>
    </source>
</evidence>
<evidence type="ECO:0000313" key="3">
    <source>
        <dbReference type="EMBL" id="MDQ0207250.1"/>
    </source>
</evidence>
<evidence type="ECO:0000256" key="1">
    <source>
        <dbReference type="ARBA" id="ARBA00006484"/>
    </source>
</evidence>
<accession>A0ABT9YHB4</accession>
<dbReference type="PANTHER" id="PTHR24321">
    <property type="entry name" value="DEHYDROGENASES, SHORT CHAIN"/>
    <property type="match status" value="1"/>
</dbReference>
<name>A0ABT9YHB4_9BACI</name>
<dbReference type="EMBL" id="JAUSUA010000002">
    <property type="protein sequence ID" value="MDQ0207250.1"/>
    <property type="molecule type" value="Genomic_DNA"/>
</dbReference>
<comment type="similarity">
    <text evidence="1">Belongs to the short-chain dehydrogenases/reductases (SDR) family.</text>
</comment>
<dbReference type="Proteomes" id="UP001225034">
    <property type="component" value="Unassembled WGS sequence"/>
</dbReference>
<dbReference type="PROSITE" id="PS00061">
    <property type="entry name" value="ADH_SHORT"/>
    <property type="match status" value="1"/>
</dbReference>
<evidence type="ECO:0000313" key="4">
    <source>
        <dbReference type="Proteomes" id="UP001225034"/>
    </source>
</evidence>
<protein>
    <submittedName>
        <fullName evidence="3">NAD(P)-dependent dehydrogenase (Short-subunit alcohol dehydrogenase family)</fullName>
    </submittedName>
</protein>
<gene>
    <name evidence="3" type="ORF">J2S05_002049</name>
</gene>
<proteinExistence type="inferred from homology"/>
<dbReference type="PRINTS" id="PR00080">
    <property type="entry name" value="SDRFAMILY"/>
</dbReference>
<keyword evidence="2" id="KW-0560">Oxidoreductase</keyword>